<evidence type="ECO:0000313" key="3">
    <source>
        <dbReference type="Proteomes" id="UP001558613"/>
    </source>
</evidence>
<feature type="compositionally biased region" description="Basic and acidic residues" evidence="1">
    <location>
        <begin position="75"/>
        <end position="85"/>
    </location>
</feature>
<proteinExistence type="predicted"/>
<dbReference type="EMBL" id="JAYMGO010000007">
    <property type="protein sequence ID" value="KAL1270414.1"/>
    <property type="molecule type" value="Genomic_DNA"/>
</dbReference>
<gene>
    <name evidence="2" type="ORF">QQF64_029430</name>
</gene>
<evidence type="ECO:0000256" key="1">
    <source>
        <dbReference type="SAM" id="MobiDB-lite"/>
    </source>
</evidence>
<organism evidence="2 3">
    <name type="scientific">Cirrhinus molitorella</name>
    <name type="common">mud carp</name>
    <dbReference type="NCBI Taxonomy" id="172907"/>
    <lineage>
        <taxon>Eukaryota</taxon>
        <taxon>Metazoa</taxon>
        <taxon>Chordata</taxon>
        <taxon>Craniata</taxon>
        <taxon>Vertebrata</taxon>
        <taxon>Euteleostomi</taxon>
        <taxon>Actinopterygii</taxon>
        <taxon>Neopterygii</taxon>
        <taxon>Teleostei</taxon>
        <taxon>Ostariophysi</taxon>
        <taxon>Cypriniformes</taxon>
        <taxon>Cyprinidae</taxon>
        <taxon>Labeoninae</taxon>
        <taxon>Labeonini</taxon>
        <taxon>Cirrhinus</taxon>
    </lineage>
</organism>
<sequence>MLQKSPKRLESVLPAHRPHHEPHRGVCVICPARVYDLLLELRARVTRGGGGASGSSRSARGRRAERVPSGRRVRRDCALELEQHRRGTGRGVTSPARTESRRTGAAFKDAVKHFVSSQR</sequence>
<feature type="region of interest" description="Disordered" evidence="1">
    <location>
        <begin position="1"/>
        <end position="23"/>
    </location>
</feature>
<evidence type="ECO:0000313" key="2">
    <source>
        <dbReference type="EMBL" id="KAL1270414.1"/>
    </source>
</evidence>
<feature type="region of interest" description="Disordered" evidence="1">
    <location>
        <begin position="46"/>
        <end position="119"/>
    </location>
</feature>
<protein>
    <submittedName>
        <fullName evidence="2">Uncharacterized protein</fullName>
    </submittedName>
</protein>
<dbReference type="Proteomes" id="UP001558613">
    <property type="component" value="Unassembled WGS sequence"/>
</dbReference>
<comment type="caution">
    <text evidence="2">The sequence shown here is derived from an EMBL/GenBank/DDBJ whole genome shotgun (WGS) entry which is preliminary data.</text>
</comment>
<accession>A0ABR3N0K2</accession>
<reference evidence="2 3" key="1">
    <citation type="submission" date="2023-09" db="EMBL/GenBank/DDBJ databases">
        <authorList>
            <person name="Wang M."/>
        </authorList>
    </citation>
    <scope>NUCLEOTIDE SEQUENCE [LARGE SCALE GENOMIC DNA]</scope>
    <source>
        <strain evidence="2">GT-2023</strain>
        <tissue evidence="2">Liver</tissue>
    </source>
</reference>
<name>A0ABR3N0K2_9TELE</name>
<keyword evidence="3" id="KW-1185">Reference proteome</keyword>